<dbReference type="PANTHER" id="PTHR30032">
    <property type="entry name" value="N-ACETYLMURAMOYL-L-ALANINE AMIDASE-RELATED"/>
    <property type="match status" value="1"/>
</dbReference>
<reference evidence="3 4" key="1">
    <citation type="submission" date="2023-04" db="EMBL/GenBank/DDBJ databases">
        <title>Clostridium tannerae sp. nov., isolated from the fecal material of an alpaca.</title>
        <authorList>
            <person name="Miller S."/>
            <person name="Hendry M."/>
            <person name="King J."/>
            <person name="Sankaranarayanan K."/>
            <person name="Lawson P.A."/>
        </authorList>
    </citation>
    <scope>NUCLEOTIDE SEQUENCE [LARGE SCALE GENOMIC DNA]</scope>
    <source>
        <strain evidence="3 4">A1-XYC3</strain>
    </source>
</reference>
<accession>A0ABU4JWN6</accession>
<protein>
    <submittedName>
        <fullName evidence="3">Cell wall-binding repeat-containing protein</fullName>
    </submittedName>
</protein>
<feature type="chain" id="PRO_5046511466" evidence="2">
    <location>
        <begin position="32"/>
        <end position="432"/>
    </location>
</feature>
<name>A0ABU4JWN6_9CLOT</name>
<keyword evidence="2" id="KW-0732">Signal</keyword>
<dbReference type="Pfam" id="PF04122">
    <property type="entry name" value="CW_binding_2"/>
    <property type="match status" value="3"/>
</dbReference>
<keyword evidence="4" id="KW-1185">Reference proteome</keyword>
<sequence length="432" mass="45322">MNKKSKINVLKTSSLAALVLATAISAGTVSAASGKVTRTSGTDRYQTAAQIAKANWTTSENVVLVSGEGYADAISASTLAKKLNAPIILTTAKTLNSDAKSAIDSLQPKNIYVIGGNASVSKEVRDGLKTNYNVVELGGANRYETNVAVASKLVELGVDPSNVIMVGGEGFSDALSVAPVVASKEQILLLGMNDTNYISPVVNFVKKHNSKAVVVGTSYVINDNVFKTVNGTLRVEGGVNRFDTNLKVLNAFKSDLKMNKLFIANASKDGYADALVASALAGKTASPLVLVDTESSDDTTKAIDYIKANIVSETDLQVIGGAGVVSENLVSKINGVVPQTPQNPTTPETPPANSEKSLTIVSARYYYLLNGMNMKVNDTSLIDKVIIDGKEMPSSSITKTDTAVAISGLSDEPKSVKVIDKSGKEYTVTLSN</sequence>
<feature type="region of interest" description="Disordered" evidence="1">
    <location>
        <begin position="336"/>
        <end position="355"/>
    </location>
</feature>
<evidence type="ECO:0000313" key="4">
    <source>
        <dbReference type="Proteomes" id="UP001281656"/>
    </source>
</evidence>
<dbReference type="PANTHER" id="PTHR30032:SF8">
    <property type="entry name" value="GERMINATION-SPECIFIC N-ACETYLMURAMOYL-L-ALANINE AMIDASE"/>
    <property type="match status" value="1"/>
</dbReference>
<dbReference type="EMBL" id="JARUJP010000023">
    <property type="protein sequence ID" value="MDW8802573.1"/>
    <property type="molecule type" value="Genomic_DNA"/>
</dbReference>
<evidence type="ECO:0000313" key="3">
    <source>
        <dbReference type="EMBL" id="MDW8802573.1"/>
    </source>
</evidence>
<dbReference type="Gene3D" id="3.40.50.12090">
    <property type="match status" value="1"/>
</dbReference>
<comment type="caution">
    <text evidence="3">The sequence shown here is derived from an EMBL/GenBank/DDBJ whole genome shotgun (WGS) entry which is preliminary data.</text>
</comment>
<feature type="signal peptide" evidence="2">
    <location>
        <begin position="1"/>
        <end position="31"/>
    </location>
</feature>
<dbReference type="Proteomes" id="UP001281656">
    <property type="component" value="Unassembled WGS sequence"/>
</dbReference>
<evidence type="ECO:0000256" key="2">
    <source>
        <dbReference type="SAM" id="SignalP"/>
    </source>
</evidence>
<organism evidence="3 4">
    <name type="scientific">Clostridium tanneri</name>
    <dbReference type="NCBI Taxonomy" id="3037988"/>
    <lineage>
        <taxon>Bacteria</taxon>
        <taxon>Bacillati</taxon>
        <taxon>Bacillota</taxon>
        <taxon>Clostridia</taxon>
        <taxon>Eubacteriales</taxon>
        <taxon>Clostridiaceae</taxon>
        <taxon>Clostridium</taxon>
    </lineage>
</organism>
<gene>
    <name evidence="3" type="ORF">P8V03_15605</name>
</gene>
<dbReference type="RefSeq" id="WP_318798888.1">
    <property type="nucleotide sequence ID" value="NZ_JARUJP010000023.1"/>
</dbReference>
<dbReference type="InterPro" id="IPR007253">
    <property type="entry name" value="Cell_wall-bd_2"/>
</dbReference>
<evidence type="ECO:0000256" key="1">
    <source>
        <dbReference type="SAM" id="MobiDB-lite"/>
    </source>
</evidence>
<proteinExistence type="predicted"/>
<dbReference type="InterPro" id="IPR051922">
    <property type="entry name" value="Bact_Sporulation_Assoc"/>
</dbReference>